<feature type="transmembrane region" description="Helical" evidence="1">
    <location>
        <begin position="63"/>
        <end position="85"/>
    </location>
</feature>
<keyword evidence="1" id="KW-0472">Membrane</keyword>
<dbReference type="AlphaFoldDB" id="A0A2G0CH53"/>
<dbReference type="EMBL" id="PDLO01000002">
    <property type="protein sequence ID" value="PHK99291.1"/>
    <property type="molecule type" value="Genomic_DNA"/>
</dbReference>
<dbReference type="RefSeq" id="WP_099105906.1">
    <property type="nucleotide sequence ID" value="NZ_JAATJF010000002.1"/>
</dbReference>
<proteinExistence type="predicted"/>
<evidence type="ECO:0000313" key="3">
    <source>
        <dbReference type="Proteomes" id="UP000226437"/>
    </source>
</evidence>
<feature type="transmembrane region" description="Helical" evidence="1">
    <location>
        <begin position="34"/>
        <end position="51"/>
    </location>
</feature>
<gene>
    <name evidence="2" type="ORF">CGL56_07500</name>
</gene>
<keyword evidence="1" id="KW-0812">Transmembrane</keyword>
<dbReference type="OrthoDB" id="1495557at2"/>
<organism evidence="2 3">
    <name type="scientific">Neolewinella marina</name>
    <dbReference type="NCBI Taxonomy" id="438751"/>
    <lineage>
        <taxon>Bacteria</taxon>
        <taxon>Pseudomonadati</taxon>
        <taxon>Bacteroidota</taxon>
        <taxon>Saprospiria</taxon>
        <taxon>Saprospirales</taxon>
        <taxon>Lewinellaceae</taxon>
        <taxon>Neolewinella</taxon>
    </lineage>
</organism>
<dbReference type="Proteomes" id="UP000226437">
    <property type="component" value="Unassembled WGS sequence"/>
</dbReference>
<keyword evidence="1" id="KW-1133">Transmembrane helix</keyword>
<accession>A0A2G0CH53</accession>
<reference evidence="2 3" key="1">
    <citation type="submission" date="2017-10" db="EMBL/GenBank/DDBJ databases">
        <title>The draft genome sequence of Lewinella marina KCTC 32374.</title>
        <authorList>
            <person name="Wang K."/>
        </authorList>
    </citation>
    <scope>NUCLEOTIDE SEQUENCE [LARGE SCALE GENOMIC DNA]</scope>
    <source>
        <strain evidence="2 3">MKG-38</strain>
    </source>
</reference>
<protein>
    <submittedName>
        <fullName evidence="2">Uncharacterized protein</fullName>
    </submittedName>
</protein>
<evidence type="ECO:0000256" key="1">
    <source>
        <dbReference type="SAM" id="Phobius"/>
    </source>
</evidence>
<name>A0A2G0CH53_9BACT</name>
<comment type="caution">
    <text evidence="2">The sequence shown here is derived from an EMBL/GenBank/DDBJ whole genome shotgun (WGS) entry which is preliminary data.</text>
</comment>
<sequence>MGAGTPALLRLFNGYWSGWRRYADFGGRSTVREYLSFLIINASVGFLLAVLGERHELFAGLKWIYACAALVPGLAVTVRVLRALLGTGK</sequence>
<evidence type="ECO:0000313" key="2">
    <source>
        <dbReference type="EMBL" id="PHK99291.1"/>
    </source>
</evidence>
<keyword evidence="3" id="KW-1185">Reference proteome</keyword>